<dbReference type="Gene3D" id="2.40.50.120">
    <property type="match status" value="1"/>
</dbReference>
<reference evidence="1" key="1">
    <citation type="submission" date="2020-01" db="EMBL/GenBank/DDBJ databases">
        <authorList>
            <person name="Meier V. D."/>
            <person name="Meier V D."/>
        </authorList>
    </citation>
    <scope>NUCLEOTIDE SEQUENCE</scope>
    <source>
        <strain evidence="1">HLG_WM_MAG_10</strain>
    </source>
</reference>
<organism evidence="1">
    <name type="scientific">uncultured Aureispira sp</name>
    <dbReference type="NCBI Taxonomy" id="1331704"/>
    <lineage>
        <taxon>Bacteria</taxon>
        <taxon>Pseudomonadati</taxon>
        <taxon>Bacteroidota</taxon>
        <taxon>Saprospiria</taxon>
        <taxon>Saprospirales</taxon>
        <taxon>Saprospiraceae</taxon>
        <taxon>Aureispira</taxon>
        <taxon>environmental samples</taxon>
    </lineage>
</organism>
<gene>
    <name evidence="1" type="ORF">HELGO_WM46025</name>
</gene>
<evidence type="ECO:0008006" key="2">
    <source>
        <dbReference type="Google" id="ProtNLM"/>
    </source>
</evidence>
<dbReference type="AlphaFoldDB" id="A0A6S6U3I1"/>
<name>A0A6S6U3I1_9BACT</name>
<feature type="non-terminal residue" evidence="1">
    <location>
        <position position="1"/>
    </location>
</feature>
<evidence type="ECO:0000313" key="1">
    <source>
        <dbReference type="EMBL" id="CAA6822046.1"/>
    </source>
</evidence>
<dbReference type="InterPro" id="IPR008993">
    <property type="entry name" value="TIMP-like_OB-fold"/>
</dbReference>
<proteinExistence type="predicted"/>
<accession>A0A6S6U3I1</accession>
<dbReference type="SUPFAM" id="SSF50242">
    <property type="entry name" value="TIMP-like"/>
    <property type="match status" value="1"/>
</dbReference>
<protein>
    <recommendedName>
        <fullName evidence="2">Tissue inhibitor of metalloproteinase</fullName>
    </recommendedName>
</protein>
<sequence length="184" mass="21299">TKTINMYFKTLVYLILLLLLVDNRATACSCTRGARLVKYEVKRSTLVLVGKVLSVEGVAMDELDSSTVFKDGSHAYFRKITFQVLRLFKGKKKWQRAVVYTGMSQGDCGFSFVIGERYVLYANKSASPFWRNRKTPPPKLEKAYWTDICTRTQRFDSTEIAELKKVRKMNMLEKRKKRKKELGS</sequence>
<dbReference type="EMBL" id="CACVAQ010000308">
    <property type="protein sequence ID" value="CAA6822046.1"/>
    <property type="molecule type" value="Genomic_DNA"/>
</dbReference>